<sequence length="117" mass="12563">MATLDSPPWILLCTLAALLAALWGAGRACAGRALAGAWLLRPRRVARALRSQGVRGTPYRFPSGDVHDYVRLVAAACSQPMPLSSHAVAARVAPFDHGVIKGHGNWLPLSIRPYAVW</sequence>
<dbReference type="STRING" id="4572.M7Z5Y5"/>
<evidence type="ECO:0000313" key="1">
    <source>
        <dbReference type="EMBL" id="EMS58533.1"/>
    </source>
</evidence>
<dbReference type="EMBL" id="KD131457">
    <property type="protein sequence ID" value="EMS58533.1"/>
    <property type="molecule type" value="Genomic_DNA"/>
</dbReference>
<name>M7Z5Y5_TRIUA</name>
<dbReference type="AlphaFoldDB" id="M7Z5Y5"/>
<dbReference type="OMA" id="DSPPWIL"/>
<gene>
    <name evidence="1" type="ORF">TRIUR3_00342</name>
</gene>
<reference evidence="1" key="1">
    <citation type="journal article" date="2013" name="Nature">
        <title>Draft genome of the wheat A-genome progenitor Triticum urartu.</title>
        <authorList>
            <person name="Ling H.Q."/>
            <person name="Zhao S."/>
            <person name="Liu D."/>
            <person name="Wang J."/>
            <person name="Sun H."/>
            <person name="Zhang C."/>
            <person name="Fan H."/>
            <person name="Li D."/>
            <person name="Dong L."/>
            <person name="Tao Y."/>
            <person name="Gao C."/>
            <person name="Wu H."/>
            <person name="Li Y."/>
            <person name="Cui Y."/>
            <person name="Guo X."/>
            <person name="Zheng S."/>
            <person name="Wang B."/>
            <person name="Yu K."/>
            <person name="Liang Q."/>
            <person name="Yang W."/>
            <person name="Lou X."/>
            <person name="Chen J."/>
            <person name="Feng M."/>
            <person name="Jian J."/>
            <person name="Zhang X."/>
            <person name="Luo G."/>
            <person name="Jiang Y."/>
            <person name="Liu J."/>
            <person name="Wang Z."/>
            <person name="Sha Y."/>
            <person name="Zhang B."/>
            <person name="Wu H."/>
            <person name="Tang D."/>
            <person name="Shen Q."/>
            <person name="Xue P."/>
            <person name="Zou S."/>
            <person name="Wang X."/>
            <person name="Liu X."/>
            <person name="Wang F."/>
            <person name="Yang Y."/>
            <person name="An X."/>
            <person name="Dong Z."/>
            <person name="Zhang K."/>
            <person name="Zhang X."/>
            <person name="Luo M.C."/>
            <person name="Dvorak J."/>
            <person name="Tong Y."/>
            <person name="Wang J."/>
            <person name="Yang H."/>
            <person name="Li Z."/>
            <person name="Wang D."/>
            <person name="Zhang A."/>
            <person name="Wang J."/>
        </authorList>
    </citation>
    <scope>NUCLEOTIDE SEQUENCE</scope>
</reference>
<protein>
    <submittedName>
        <fullName evidence="1">Uncharacterized protein</fullName>
    </submittedName>
</protein>
<accession>M7Z5Y5</accession>
<organism evidence="1">
    <name type="scientific">Triticum urartu</name>
    <name type="common">Red wild einkorn</name>
    <name type="synonym">Crithodium urartu</name>
    <dbReference type="NCBI Taxonomy" id="4572"/>
    <lineage>
        <taxon>Eukaryota</taxon>
        <taxon>Viridiplantae</taxon>
        <taxon>Streptophyta</taxon>
        <taxon>Embryophyta</taxon>
        <taxon>Tracheophyta</taxon>
        <taxon>Spermatophyta</taxon>
        <taxon>Magnoliopsida</taxon>
        <taxon>Liliopsida</taxon>
        <taxon>Poales</taxon>
        <taxon>Poaceae</taxon>
        <taxon>BOP clade</taxon>
        <taxon>Pooideae</taxon>
        <taxon>Triticodae</taxon>
        <taxon>Triticeae</taxon>
        <taxon>Triticinae</taxon>
        <taxon>Triticum</taxon>
    </lineage>
</organism>
<proteinExistence type="predicted"/>